<dbReference type="InterPro" id="IPR039633">
    <property type="entry name" value="PAP"/>
</dbReference>
<sequence length="330" mass="36129">MAAEVGSFVLGGFAINSSATSSSKSRPFTPASSVPPSCTHFASAGAQVGDGVLNNPLLGTRIGANSEHRWLQPTYMAKVAKGSSGLVGDDEGVANELDYGTEYGRVDQIKAGLYQAVHGLNRGIFGVPSAKKSEIEGLVRQLESQNPTPNPTANLDKVGGCWKLVYSTITILGSKRTKLGLRDFINLGDFLQKIYVAQGKAVNVIKFNARGLNMLNGQLTIDASFRVASESVKPLSLLLLFALLLHDLLLIYNSEIFRQFLLLQRVDISYDKSTITPDQLMNMFRQNYDLLLGIFNPEGWLEITYVDDTMRIGRDDKGNVFIQERSEEET</sequence>
<comment type="similarity">
    <text evidence="2">Belongs to the PAP/fibrillin family.</text>
</comment>
<reference evidence="7" key="1">
    <citation type="submission" date="2025-08" db="UniProtKB">
        <authorList>
            <consortium name="RefSeq"/>
        </authorList>
    </citation>
    <scope>IDENTIFICATION</scope>
    <source>
        <tissue evidence="7">Leaf</tissue>
    </source>
</reference>
<evidence type="ECO:0000313" key="7">
    <source>
        <dbReference type="RefSeq" id="XP_048128103.1"/>
    </source>
</evidence>
<proteinExistence type="inferred from homology"/>
<dbReference type="Pfam" id="PF04755">
    <property type="entry name" value="PAP_fibrillin"/>
    <property type="match status" value="2"/>
</dbReference>
<dbReference type="PANTHER" id="PTHR31906">
    <property type="entry name" value="PLASTID-LIPID-ASSOCIATED PROTEIN 4, CHLOROPLASTIC-RELATED"/>
    <property type="match status" value="1"/>
</dbReference>
<evidence type="ECO:0000256" key="3">
    <source>
        <dbReference type="ARBA" id="ARBA00022640"/>
    </source>
</evidence>
<feature type="domain" description="Plastid lipid-associated protein/fibrillin conserved" evidence="5">
    <location>
        <begin position="297"/>
        <end position="322"/>
    </location>
</feature>
<evidence type="ECO:0000256" key="2">
    <source>
        <dbReference type="ARBA" id="ARBA00005845"/>
    </source>
</evidence>
<dbReference type="Proteomes" id="UP000827889">
    <property type="component" value="Chromosome 11"/>
</dbReference>
<keyword evidence="4" id="KW-0809">Transit peptide</keyword>
<accession>A0ABM3GUT6</accession>
<comment type="subcellular location">
    <subcellularLocation>
        <location evidence="1">Plastid</location>
    </subcellularLocation>
</comment>
<dbReference type="RefSeq" id="XP_048128103.1">
    <property type="nucleotide sequence ID" value="XM_048272146.1"/>
</dbReference>
<dbReference type="InterPro" id="IPR006843">
    <property type="entry name" value="PAP/fibrillin_dom"/>
</dbReference>
<evidence type="ECO:0000256" key="1">
    <source>
        <dbReference type="ARBA" id="ARBA00004474"/>
    </source>
</evidence>
<name>A0ABM3GUT6_9MYRT</name>
<keyword evidence="3" id="KW-0934">Plastid</keyword>
<evidence type="ECO:0000259" key="5">
    <source>
        <dbReference type="Pfam" id="PF04755"/>
    </source>
</evidence>
<dbReference type="GeneID" id="115750524"/>
<gene>
    <name evidence="7" type="primary">LOC115750524</name>
</gene>
<protein>
    <submittedName>
        <fullName evidence="7">Fibrillin-5, chloroplastic isoform X2</fullName>
    </submittedName>
</protein>
<feature type="domain" description="Plastid lipid-associated protein/fibrillin conserved" evidence="5">
    <location>
        <begin position="108"/>
        <end position="230"/>
    </location>
</feature>
<keyword evidence="6" id="KW-1185">Reference proteome</keyword>
<evidence type="ECO:0000256" key="4">
    <source>
        <dbReference type="ARBA" id="ARBA00022946"/>
    </source>
</evidence>
<evidence type="ECO:0000313" key="6">
    <source>
        <dbReference type="Proteomes" id="UP000827889"/>
    </source>
</evidence>
<organism evidence="6 7">
    <name type="scientific">Rhodamnia argentea</name>
    <dbReference type="NCBI Taxonomy" id="178133"/>
    <lineage>
        <taxon>Eukaryota</taxon>
        <taxon>Viridiplantae</taxon>
        <taxon>Streptophyta</taxon>
        <taxon>Embryophyta</taxon>
        <taxon>Tracheophyta</taxon>
        <taxon>Spermatophyta</taxon>
        <taxon>Magnoliopsida</taxon>
        <taxon>eudicotyledons</taxon>
        <taxon>Gunneridae</taxon>
        <taxon>Pentapetalae</taxon>
        <taxon>rosids</taxon>
        <taxon>malvids</taxon>
        <taxon>Myrtales</taxon>
        <taxon>Myrtaceae</taxon>
        <taxon>Myrtoideae</taxon>
        <taxon>Myrteae</taxon>
        <taxon>Australasian group</taxon>
        <taxon>Rhodamnia</taxon>
    </lineage>
</organism>